<evidence type="ECO:0000313" key="1">
    <source>
        <dbReference type="EMBL" id="SDU11420.1"/>
    </source>
</evidence>
<name>A0A1H2FVX5_9PSED</name>
<accession>A0A1H2FVX5</accession>
<evidence type="ECO:0000313" key="2">
    <source>
        <dbReference type="Proteomes" id="UP000183653"/>
    </source>
</evidence>
<dbReference type="AlphaFoldDB" id="A0A1H2FVX5"/>
<keyword evidence="2" id="KW-1185">Reference proteome</keyword>
<gene>
    <name evidence="1" type="ORF">SAMN04490197_2953</name>
</gene>
<dbReference type="RefSeq" id="WP_057725055.1">
    <property type="nucleotide sequence ID" value="NZ_JYLM01000008.1"/>
</dbReference>
<dbReference type="EMBL" id="LT629782">
    <property type="protein sequence ID" value="SDU11420.1"/>
    <property type="molecule type" value="Genomic_DNA"/>
</dbReference>
<protein>
    <submittedName>
        <fullName evidence="1">Uncharacterized protein</fullName>
    </submittedName>
</protein>
<dbReference type="Proteomes" id="UP000183653">
    <property type="component" value="Chromosome I"/>
</dbReference>
<sequence length="71" mass="8188">MIRLTPSEQVAWDAYFVSVTTQLLQHDPTRGAEYLAERAADIADEMLLERRERWVERRSASVDWIGPAKGQ</sequence>
<dbReference type="OrthoDB" id="7012194at2"/>
<reference evidence="1 2" key="1">
    <citation type="submission" date="2016-10" db="EMBL/GenBank/DDBJ databases">
        <authorList>
            <person name="Varghese N."/>
            <person name="Submissions S."/>
        </authorList>
    </citation>
    <scope>NUCLEOTIDE SEQUENCE [LARGE SCALE GENOMIC DNA]</scope>
    <source>
        <strain evidence="1 2">BS2775</strain>
    </source>
</reference>
<organism evidence="1 2">
    <name type="scientific">Pseudomonas orientalis</name>
    <dbReference type="NCBI Taxonomy" id="76758"/>
    <lineage>
        <taxon>Bacteria</taxon>
        <taxon>Pseudomonadati</taxon>
        <taxon>Pseudomonadota</taxon>
        <taxon>Gammaproteobacteria</taxon>
        <taxon>Pseudomonadales</taxon>
        <taxon>Pseudomonadaceae</taxon>
        <taxon>Pseudomonas</taxon>
    </lineage>
</organism>
<proteinExistence type="predicted"/>